<evidence type="ECO:0000256" key="3">
    <source>
        <dbReference type="SAM" id="Phobius"/>
    </source>
</evidence>
<evidence type="ECO:0000256" key="2">
    <source>
        <dbReference type="SAM" id="MobiDB-lite"/>
    </source>
</evidence>
<feature type="region of interest" description="Disordered" evidence="2">
    <location>
        <begin position="36"/>
        <end position="63"/>
    </location>
</feature>
<evidence type="ECO:0000313" key="4">
    <source>
        <dbReference type="EMBL" id="MCX3062627.1"/>
    </source>
</evidence>
<dbReference type="SUPFAM" id="SSF63817">
    <property type="entry name" value="Sortase"/>
    <property type="match status" value="1"/>
</dbReference>
<reference evidence="4" key="1">
    <citation type="submission" date="2022-10" db="EMBL/GenBank/DDBJ databases">
        <title>Streptomyces beihaiensis sp. nov., a chitin degrading actinobacterium, isolated from shrimp pond soil.</title>
        <authorList>
            <person name="Xie J."/>
            <person name="Shen N."/>
        </authorList>
    </citation>
    <scope>NUCLEOTIDE SEQUENCE</scope>
    <source>
        <strain evidence="4">GXMU-J5</strain>
    </source>
</reference>
<dbReference type="NCBIfam" id="NF033748">
    <property type="entry name" value="class_F_sortase"/>
    <property type="match status" value="1"/>
</dbReference>
<proteinExistence type="predicted"/>
<feature type="compositionally biased region" description="Low complexity" evidence="2">
    <location>
        <begin position="45"/>
        <end position="63"/>
    </location>
</feature>
<dbReference type="InterPro" id="IPR042001">
    <property type="entry name" value="Sortase_F"/>
</dbReference>
<dbReference type="EMBL" id="JAPHNL010000277">
    <property type="protein sequence ID" value="MCX3062627.1"/>
    <property type="molecule type" value="Genomic_DNA"/>
</dbReference>
<dbReference type="Gene3D" id="2.40.260.10">
    <property type="entry name" value="Sortase"/>
    <property type="match status" value="1"/>
</dbReference>
<dbReference type="RefSeq" id="WP_266602981.1">
    <property type="nucleotide sequence ID" value="NZ_JAPHNL010000277.1"/>
</dbReference>
<dbReference type="InterPro" id="IPR023365">
    <property type="entry name" value="Sortase_dom-sf"/>
</dbReference>
<keyword evidence="3" id="KW-1133">Transmembrane helix</keyword>
<keyword evidence="3" id="KW-0812">Transmembrane</keyword>
<dbReference type="InterPro" id="IPR005754">
    <property type="entry name" value="Sortase"/>
</dbReference>
<accession>A0ABT3TZY8</accession>
<keyword evidence="5" id="KW-1185">Reference proteome</keyword>
<organism evidence="4 5">
    <name type="scientific">Streptomyces beihaiensis</name>
    <dbReference type="NCBI Taxonomy" id="2984495"/>
    <lineage>
        <taxon>Bacteria</taxon>
        <taxon>Bacillati</taxon>
        <taxon>Actinomycetota</taxon>
        <taxon>Actinomycetes</taxon>
        <taxon>Kitasatosporales</taxon>
        <taxon>Streptomycetaceae</taxon>
        <taxon>Streptomyces</taxon>
    </lineage>
</organism>
<dbReference type="Proteomes" id="UP001163064">
    <property type="component" value="Unassembled WGS sequence"/>
</dbReference>
<comment type="caution">
    <text evidence="4">The sequence shown here is derived from an EMBL/GenBank/DDBJ whole genome shotgun (WGS) entry which is preliminary data.</text>
</comment>
<name>A0ABT3TZY8_9ACTN</name>
<keyword evidence="1" id="KW-0378">Hydrolase</keyword>
<dbReference type="Pfam" id="PF04203">
    <property type="entry name" value="Sortase"/>
    <property type="match status" value="1"/>
</dbReference>
<feature type="transmembrane region" description="Helical" evidence="3">
    <location>
        <begin position="16"/>
        <end position="35"/>
    </location>
</feature>
<gene>
    <name evidence="4" type="ORF">OFY01_23295</name>
</gene>
<evidence type="ECO:0000313" key="5">
    <source>
        <dbReference type="Proteomes" id="UP001163064"/>
    </source>
</evidence>
<keyword evidence="3" id="KW-0472">Membrane</keyword>
<dbReference type="CDD" id="cd05829">
    <property type="entry name" value="Sortase_F"/>
    <property type="match status" value="1"/>
</dbReference>
<sequence>MATDLQVRRPSLAGRFFRGLVLAVTGTVAFAFTVAERPSGPPQPSAAAQHTGRGSAHAASAAAPLPASKPLRVTVPAIHVDAPLTRLALDDDGRLAAPPEDDKNLAGWWAGGPSPGTRGTAIIAGHVDIPTGPAVFYDLGALKPGMKVAVTRADGRTAHFSIDRIDVYSAAHFPDDKVYADTGRPELRLITCGGGFDHARQRYKGNVVVSAHLVG</sequence>
<protein>
    <submittedName>
        <fullName evidence="4">Class F sortase</fullName>
    </submittedName>
</protein>
<evidence type="ECO:0000256" key="1">
    <source>
        <dbReference type="ARBA" id="ARBA00022801"/>
    </source>
</evidence>